<organism evidence="1 2">
    <name type="scientific">Eumeta variegata</name>
    <name type="common">Bagworm moth</name>
    <name type="synonym">Eumeta japonica</name>
    <dbReference type="NCBI Taxonomy" id="151549"/>
    <lineage>
        <taxon>Eukaryota</taxon>
        <taxon>Metazoa</taxon>
        <taxon>Ecdysozoa</taxon>
        <taxon>Arthropoda</taxon>
        <taxon>Hexapoda</taxon>
        <taxon>Insecta</taxon>
        <taxon>Pterygota</taxon>
        <taxon>Neoptera</taxon>
        <taxon>Endopterygota</taxon>
        <taxon>Lepidoptera</taxon>
        <taxon>Glossata</taxon>
        <taxon>Ditrysia</taxon>
        <taxon>Tineoidea</taxon>
        <taxon>Psychidae</taxon>
        <taxon>Oiketicinae</taxon>
        <taxon>Eumeta</taxon>
    </lineage>
</organism>
<comment type="caution">
    <text evidence="1">The sequence shown here is derived from an EMBL/GenBank/DDBJ whole genome shotgun (WGS) entry which is preliminary data.</text>
</comment>
<evidence type="ECO:0000313" key="1">
    <source>
        <dbReference type="EMBL" id="GBP73341.1"/>
    </source>
</evidence>
<protein>
    <submittedName>
        <fullName evidence="1">Uncharacterized protein</fullName>
    </submittedName>
</protein>
<proteinExistence type="predicted"/>
<name>A0A4C1YAK0_EUMVA</name>
<sequence length="107" mass="11832">MHINTVGLPKGAIHSHEPLLLQLPTRPYITARPPHVYHNPISAPVQRGVLVAAAHGRCRARPRHVLIRWMPVETDSLRKGMRDLNDTATCGRLGRPPFRLLVATGSA</sequence>
<accession>A0A4C1YAK0</accession>
<reference evidence="1 2" key="1">
    <citation type="journal article" date="2019" name="Commun. Biol.">
        <title>The bagworm genome reveals a unique fibroin gene that provides high tensile strength.</title>
        <authorList>
            <person name="Kono N."/>
            <person name="Nakamura H."/>
            <person name="Ohtoshi R."/>
            <person name="Tomita M."/>
            <person name="Numata K."/>
            <person name="Arakawa K."/>
        </authorList>
    </citation>
    <scope>NUCLEOTIDE SEQUENCE [LARGE SCALE GENOMIC DNA]</scope>
</reference>
<dbReference type="AlphaFoldDB" id="A0A4C1YAK0"/>
<dbReference type="EMBL" id="BGZK01001170">
    <property type="protein sequence ID" value="GBP73341.1"/>
    <property type="molecule type" value="Genomic_DNA"/>
</dbReference>
<gene>
    <name evidence="1" type="ORF">EVAR_53136_1</name>
</gene>
<keyword evidence="2" id="KW-1185">Reference proteome</keyword>
<dbReference type="Proteomes" id="UP000299102">
    <property type="component" value="Unassembled WGS sequence"/>
</dbReference>
<evidence type="ECO:0000313" key="2">
    <source>
        <dbReference type="Proteomes" id="UP000299102"/>
    </source>
</evidence>